<feature type="domain" description="C2" evidence="2">
    <location>
        <begin position="271"/>
        <end position="390"/>
    </location>
</feature>
<organism evidence="3 4">
    <name type="scientific">Silurus meridionalis</name>
    <name type="common">Southern catfish</name>
    <name type="synonym">Silurus soldatovi meridionalis</name>
    <dbReference type="NCBI Taxonomy" id="175797"/>
    <lineage>
        <taxon>Eukaryota</taxon>
        <taxon>Metazoa</taxon>
        <taxon>Chordata</taxon>
        <taxon>Craniata</taxon>
        <taxon>Vertebrata</taxon>
        <taxon>Euteleostomi</taxon>
        <taxon>Actinopterygii</taxon>
        <taxon>Neopterygii</taxon>
        <taxon>Teleostei</taxon>
        <taxon>Ostariophysi</taxon>
        <taxon>Siluriformes</taxon>
        <taxon>Siluridae</taxon>
        <taxon>Silurus</taxon>
    </lineage>
</organism>
<dbReference type="OrthoDB" id="9947256at2759"/>
<proteinExistence type="predicted"/>
<keyword evidence="4" id="KW-1185">Reference proteome</keyword>
<gene>
    <name evidence="3" type="ORF">HF521_006703</name>
</gene>
<feature type="region of interest" description="Disordered" evidence="1">
    <location>
        <begin position="183"/>
        <end position="216"/>
    </location>
</feature>
<dbReference type="PANTHER" id="PTHR46291">
    <property type="entry name" value="C2 DOMAIN-CONTAINING PROTEIN"/>
    <property type="match status" value="1"/>
</dbReference>
<dbReference type="InterPro" id="IPR035892">
    <property type="entry name" value="C2_domain_sf"/>
</dbReference>
<evidence type="ECO:0000256" key="1">
    <source>
        <dbReference type="SAM" id="MobiDB-lite"/>
    </source>
</evidence>
<dbReference type="InterPro" id="IPR000008">
    <property type="entry name" value="C2_dom"/>
</dbReference>
<dbReference type="PROSITE" id="PS50004">
    <property type="entry name" value="C2"/>
    <property type="match status" value="1"/>
</dbReference>
<dbReference type="AlphaFoldDB" id="A0A8T0AS99"/>
<evidence type="ECO:0000313" key="4">
    <source>
        <dbReference type="Proteomes" id="UP000606274"/>
    </source>
</evidence>
<dbReference type="EMBL" id="JABFDY010000017">
    <property type="protein sequence ID" value="KAF7694980.1"/>
    <property type="molecule type" value="Genomic_DNA"/>
</dbReference>
<feature type="compositionally biased region" description="Low complexity" evidence="1">
    <location>
        <begin position="183"/>
        <end position="197"/>
    </location>
</feature>
<feature type="compositionally biased region" description="Basic and acidic residues" evidence="1">
    <location>
        <begin position="204"/>
        <end position="216"/>
    </location>
</feature>
<dbReference type="Pfam" id="PF00168">
    <property type="entry name" value="C2"/>
    <property type="match status" value="1"/>
</dbReference>
<dbReference type="SUPFAM" id="SSF49562">
    <property type="entry name" value="C2 domain (Calcium/lipid-binding domain, CaLB)"/>
    <property type="match status" value="1"/>
</dbReference>
<evidence type="ECO:0000313" key="3">
    <source>
        <dbReference type="EMBL" id="KAF7694980.1"/>
    </source>
</evidence>
<dbReference type="InterPro" id="IPR043549">
    <property type="entry name" value="C2C4C/C2C4D"/>
</dbReference>
<accession>A0A8T0AS99</accession>
<reference evidence="3" key="1">
    <citation type="submission" date="2020-08" db="EMBL/GenBank/DDBJ databases">
        <title>Chromosome-level assembly of Southern catfish (Silurus meridionalis) provides insights into visual adaptation to the nocturnal and benthic lifestyles.</title>
        <authorList>
            <person name="Zhang Y."/>
            <person name="Wang D."/>
            <person name="Peng Z."/>
        </authorList>
    </citation>
    <scope>NUCLEOTIDE SEQUENCE</scope>
    <source>
        <strain evidence="3">SWU-2019-XX</strain>
        <tissue evidence="3">Muscle</tissue>
    </source>
</reference>
<dbReference type="Proteomes" id="UP000606274">
    <property type="component" value="Unassembled WGS sequence"/>
</dbReference>
<dbReference type="Gene3D" id="2.60.40.150">
    <property type="entry name" value="C2 domain"/>
    <property type="match status" value="1"/>
</dbReference>
<dbReference type="PANTHER" id="PTHR46291:SF9">
    <property type="entry name" value="C2 CALCIUM-DEPENDENT DOMAIN-CONTAINING PROTEIN 4C-LIKE"/>
    <property type="match status" value="1"/>
</dbReference>
<sequence>MYSLGSFKAVDRMWILRKVQERAECLPLEISQLVGKNKDEISAKANLLNKLHSNVLTPDKIPDFFLPPRLSRCSLVAVEGIVSHCLSETDANCKKTQPVFQTNSGTSTTVLKTDKNNNTRVVTRGQIKPIPFSLKNYESGFFESPNTRRKESLFHSAQSSYTLERVAHRPNLPSITLLKVGSMESDTSSSADSSPHNSPLPIRSKHETRLSSKESFHKDDLLHSKNTIKFTRDSYFAQPASSTLAPPLQFTLDMLHCQECLHSEHILLLPRRGCIRLSASHASMDGDLSTIRIRIISVEDLREPGDLRPLNCGLTLSLSPGKLQRQHSAIIRNCRNPVFNEDFFFTEPEGEEKGMRNFAVRVKVLEKTSGLRRASVLGVIVKPLAELLAL</sequence>
<evidence type="ECO:0000259" key="2">
    <source>
        <dbReference type="PROSITE" id="PS50004"/>
    </source>
</evidence>
<protein>
    <recommendedName>
        <fullName evidence="2">C2 domain-containing protein</fullName>
    </recommendedName>
</protein>
<dbReference type="CDD" id="cd00030">
    <property type="entry name" value="C2"/>
    <property type="match status" value="1"/>
</dbReference>
<name>A0A8T0AS99_SILME</name>
<comment type="caution">
    <text evidence="3">The sequence shown here is derived from an EMBL/GenBank/DDBJ whole genome shotgun (WGS) entry which is preliminary data.</text>
</comment>